<keyword evidence="1" id="KW-0732">Signal</keyword>
<dbReference type="EMBL" id="CP013927">
    <property type="protein sequence ID" value="AMJ76741.1"/>
    <property type="molecule type" value="Genomic_DNA"/>
</dbReference>
<keyword evidence="2" id="KW-0614">Plasmid</keyword>
<dbReference type="RefSeq" id="WP_061093780.1">
    <property type="nucleotide sequence ID" value="NZ_CP013927.1"/>
</dbReference>
<sequence>MYKKQMLVGVVSTCYMLTMQAHAQSTGTDYVGQCKAQLASYKADLKASQVEDQKEAFEAAVALEVAVQQKAKETNEPIEVAHQSPNKIKQIVPSLDESLVPEISEIAQGGNKALKPSSQSALETVEPAESVVVAAPEVTKIIFDFHQGRLKDQVETFLSIHAPEIQTFIWTADENLQWVNDFTAEGQTYQHILSRILKSYGLGAKKYGNDVIEILPRGALGK</sequence>
<accession>A0ABN4LTS1</accession>
<name>A0ABN4LTS1_9ALTE</name>
<organism evidence="2 3">
    <name type="scientific">Alteromonas stellipolaris</name>
    <dbReference type="NCBI Taxonomy" id="233316"/>
    <lineage>
        <taxon>Bacteria</taxon>
        <taxon>Pseudomonadati</taxon>
        <taxon>Pseudomonadota</taxon>
        <taxon>Gammaproteobacteria</taxon>
        <taxon>Alteromonadales</taxon>
        <taxon>Alteromonadaceae</taxon>
        <taxon>Alteromonas/Salinimonas group</taxon>
        <taxon>Alteromonas</taxon>
    </lineage>
</organism>
<feature type="signal peptide" evidence="1">
    <location>
        <begin position="1"/>
        <end position="23"/>
    </location>
</feature>
<geneLocation type="plasmid" evidence="2 3">
    <name>pASTE61-200</name>
</geneLocation>
<evidence type="ECO:0008006" key="4">
    <source>
        <dbReference type="Google" id="ProtNLM"/>
    </source>
</evidence>
<keyword evidence="3" id="KW-1185">Reference proteome</keyword>
<proteinExistence type="predicted"/>
<evidence type="ECO:0000313" key="2">
    <source>
        <dbReference type="EMBL" id="AMJ76741.1"/>
    </source>
</evidence>
<evidence type="ECO:0000256" key="1">
    <source>
        <dbReference type="SAM" id="SignalP"/>
    </source>
</evidence>
<protein>
    <recommendedName>
        <fullName evidence="4">Toxin co-regulated pilus biosynthesis protein Q C-terminal domain-containing protein</fullName>
    </recommendedName>
</protein>
<dbReference type="Proteomes" id="UP000056750">
    <property type="component" value="Plasmid pASTE61-200"/>
</dbReference>
<gene>
    <name evidence="2" type="ORF">AVL57_00950</name>
</gene>
<reference evidence="2 3" key="1">
    <citation type="submission" date="2015-12" db="EMBL/GenBank/DDBJ databases">
        <title>Intraspecies pangenome expansion in the marine bacterium Alteromonas.</title>
        <authorList>
            <person name="Lopez-Perez M."/>
            <person name="Rodriguez-Valera F."/>
        </authorList>
    </citation>
    <scope>NUCLEOTIDE SEQUENCE [LARGE SCALE GENOMIC DNA]</scope>
    <source>
        <strain evidence="2 3">LMG 21861</strain>
        <plasmid evidence="2 3">pASTE61-200</plasmid>
    </source>
</reference>
<feature type="chain" id="PRO_5045273367" description="Toxin co-regulated pilus biosynthesis protein Q C-terminal domain-containing protein" evidence="1">
    <location>
        <begin position="24"/>
        <end position="222"/>
    </location>
</feature>
<evidence type="ECO:0000313" key="3">
    <source>
        <dbReference type="Proteomes" id="UP000056750"/>
    </source>
</evidence>